<dbReference type="InterPro" id="IPR037401">
    <property type="entry name" value="SnoaL-like"/>
</dbReference>
<name>A0A965ZJ48_9SPHI</name>
<dbReference type="InterPro" id="IPR032710">
    <property type="entry name" value="NTF2-like_dom_sf"/>
</dbReference>
<comment type="caution">
    <text evidence="2">The sequence shown here is derived from an EMBL/GenBank/DDBJ whole genome shotgun (WGS) entry which is preliminary data.</text>
</comment>
<sequence>MKNTELEQIAQQFIAAANRFDTEAVLALFADDAVIDDVSVGDKFEHTAGIKDYFLTFFVGYHTSTKLLSLEPTAPYKILATVDFTGDFGRETGGLDLRVNDAGLIAHIDAYLD</sequence>
<reference evidence="2" key="1">
    <citation type="submission" date="2020-01" db="EMBL/GenBank/DDBJ databases">
        <authorList>
            <person name="Seo Y.L."/>
        </authorList>
    </citation>
    <scope>NUCLEOTIDE SEQUENCE</scope>
    <source>
        <strain evidence="2">R11</strain>
    </source>
</reference>
<organism evidence="2 3">
    <name type="scientific">Mucilaginibacter agri</name>
    <dbReference type="NCBI Taxonomy" id="2695265"/>
    <lineage>
        <taxon>Bacteria</taxon>
        <taxon>Pseudomonadati</taxon>
        <taxon>Bacteroidota</taxon>
        <taxon>Sphingobacteriia</taxon>
        <taxon>Sphingobacteriales</taxon>
        <taxon>Sphingobacteriaceae</taxon>
        <taxon>Mucilaginibacter</taxon>
    </lineage>
</organism>
<feature type="domain" description="SnoaL-like" evidence="1">
    <location>
        <begin position="11"/>
        <end position="59"/>
    </location>
</feature>
<dbReference type="Proteomes" id="UP000638732">
    <property type="component" value="Unassembled WGS sequence"/>
</dbReference>
<dbReference type="Gene3D" id="3.10.450.50">
    <property type="match status" value="1"/>
</dbReference>
<dbReference type="AlphaFoldDB" id="A0A965ZJ48"/>
<gene>
    <name evidence="2" type="ORF">GSY63_22215</name>
</gene>
<evidence type="ECO:0000259" key="1">
    <source>
        <dbReference type="Pfam" id="PF12680"/>
    </source>
</evidence>
<reference evidence="2" key="2">
    <citation type="submission" date="2020-10" db="EMBL/GenBank/DDBJ databases">
        <title>Mucilaginibacter sp. nov., isolated from soil.</title>
        <authorList>
            <person name="Jeon C.O."/>
        </authorList>
    </citation>
    <scope>NUCLEOTIDE SEQUENCE</scope>
    <source>
        <strain evidence="2">R11</strain>
    </source>
</reference>
<proteinExistence type="predicted"/>
<accession>A0A965ZJ48</accession>
<dbReference type="EMBL" id="WWEO01000045">
    <property type="protein sequence ID" value="NCD72094.1"/>
    <property type="molecule type" value="Genomic_DNA"/>
</dbReference>
<keyword evidence="3" id="KW-1185">Reference proteome</keyword>
<dbReference type="RefSeq" id="WP_166588056.1">
    <property type="nucleotide sequence ID" value="NZ_WWEO01000045.1"/>
</dbReference>
<protein>
    <submittedName>
        <fullName evidence="2">Nuclear transport factor 2 family protein</fullName>
    </submittedName>
</protein>
<dbReference type="Pfam" id="PF12680">
    <property type="entry name" value="SnoaL_2"/>
    <property type="match status" value="1"/>
</dbReference>
<dbReference type="SUPFAM" id="SSF54427">
    <property type="entry name" value="NTF2-like"/>
    <property type="match status" value="1"/>
</dbReference>
<evidence type="ECO:0000313" key="2">
    <source>
        <dbReference type="EMBL" id="NCD72094.1"/>
    </source>
</evidence>
<evidence type="ECO:0000313" key="3">
    <source>
        <dbReference type="Proteomes" id="UP000638732"/>
    </source>
</evidence>